<dbReference type="InParanoid" id="D2UZ89"/>
<dbReference type="PROSITE" id="PS50222">
    <property type="entry name" value="EF_HAND_2"/>
    <property type="match status" value="1"/>
</dbReference>
<sequence length="292" mass="34313">MSSTKVQVPLTDESEEDDVFDYEVGDDDDEYSDEEDHKATSSSLLHATNSNPFAPMQAYKQLLGSDVETIRAFLENKSKNKYFYITVKMGEKKGKLRVRMGREINSFDFEDAIELTLEQQTYISFTGMENKRTGEVFPMIEHPVIPGTTLLEKKYVSKMKDGEEYFLLTRDIRDDAANLLTREQLESIREKFNKIDENRTGFISHDEIRKYFAKHRDQKISSYIEFANEKIRKEPKKEDYHQQQLQKRINMAKKQYQKNVDYFLSIDINGDGSISFEEFRNNEVKSYITQNK</sequence>
<reference evidence="4 5" key="1">
    <citation type="journal article" date="2010" name="Cell">
        <title>The genome of Naegleria gruberi illuminates early eukaryotic versatility.</title>
        <authorList>
            <person name="Fritz-Laylin L.K."/>
            <person name="Prochnik S.E."/>
            <person name="Ginger M.L."/>
            <person name="Dacks J.B."/>
            <person name="Carpenter M.L."/>
            <person name="Field M.C."/>
            <person name="Kuo A."/>
            <person name="Paredez A."/>
            <person name="Chapman J."/>
            <person name="Pham J."/>
            <person name="Shu S."/>
            <person name="Neupane R."/>
            <person name="Cipriano M."/>
            <person name="Mancuso J."/>
            <person name="Tu H."/>
            <person name="Salamov A."/>
            <person name="Lindquist E."/>
            <person name="Shapiro H."/>
            <person name="Lucas S."/>
            <person name="Grigoriev I.V."/>
            <person name="Cande W.Z."/>
            <person name="Fulton C."/>
            <person name="Rokhsar D.S."/>
            <person name="Dawson S.C."/>
        </authorList>
    </citation>
    <scope>NUCLEOTIDE SEQUENCE [LARGE SCALE GENOMIC DNA]</scope>
    <source>
        <strain evidence="4 5">NEG-M</strain>
    </source>
</reference>
<evidence type="ECO:0000313" key="4">
    <source>
        <dbReference type="EMBL" id="EFC49902.1"/>
    </source>
</evidence>
<dbReference type="AlphaFoldDB" id="D2UZ89"/>
<name>D2UZ89_NAEGR</name>
<dbReference type="RefSeq" id="XP_002682646.1">
    <property type="nucleotide sequence ID" value="XM_002682600.1"/>
</dbReference>
<evidence type="ECO:0000256" key="1">
    <source>
        <dbReference type="ARBA" id="ARBA00022837"/>
    </source>
</evidence>
<dbReference type="GeneID" id="8863242"/>
<dbReference type="InterPro" id="IPR018247">
    <property type="entry name" value="EF_Hand_1_Ca_BS"/>
</dbReference>
<dbReference type="Gene3D" id="1.10.238.10">
    <property type="entry name" value="EF-hand"/>
    <property type="match status" value="1"/>
</dbReference>
<protein>
    <submittedName>
        <fullName evidence="4">Predicted protein</fullName>
    </submittedName>
</protein>
<dbReference type="InterPro" id="IPR002048">
    <property type="entry name" value="EF_hand_dom"/>
</dbReference>
<organism evidence="5">
    <name type="scientific">Naegleria gruberi</name>
    <name type="common">Amoeba</name>
    <dbReference type="NCBI Taxonomy" id="5762"/>
    <lineage>
        <taxon>Eukaryota</taxon>
        <taxon>Discoba</taxon>
        <taxon>Heterolobosea</taxon>
        <taxon>Tetramitia</taxon>
        <taxon>Eutetramitia</taxon>
        <taxon>Vahlkampfiidae</taxon>
        <taxon>Naegleria</taxon>
    </lineage>
</organism>
<evidence type="ECO:0000256" key="2">
    <source>
        <dbReference type="SAM" id="MobiDB-lite"/>
    </source>
</evidence>
<feature type="domain" description="EF-hand" evidence="3">
    <location>
        <begin position="183"/>
        <end position="218"/>
    </location>
</feature>
<dbReference type="Pfam" id="PF13499">
    <property type="entry name" value="EF-hand_7"/>
    <property type="match status" value="1"/>
</dbReference>
<dbReference type="PROSITE" id="PS00018">
    <property type="entry name" value="EF_HAND_1"/>
    <property type="match status" value="2"/>
</dbReference>
<gene>
    <name evidence="4" type="ORF">NAEGRDRAFT_61850</name>
</gene>
<dbReference type="KEGG" id="ngr:NAEGRDRAFT_61850"/>
<keyword evidence="5" id="KW-1185">Reference proteome</keyword>
<dbReference type="OrthoDB" id="10417842at2759"/>
<feature type="compositionally biased region" description="Polar residues" evidence="2">
    <location>
        <begin position="40"/>
        <end position="50"/>
    </location>
</feature>
<feature type="region of interest" description="Disordered" evidence="2">
    <location>
        <begin position="1"/>
        <end position="50"/>
    </location>
</feature>
<proteinExistence type="predicted"/>
<dbReference type="InterPro" id="IPR011992">
    <property type="entry name" value="EF-hand-dom_pair"/>
</dbReference>
<dbReference type="VEuPathDB" id="AmoebaDB:NAEGRDRAFT_61850"/>
<keyword evidence="1" id="KW-0106">Calcium</keyword>
<evidence type="ECO:0000313" key="5">
    <source>
        <dbReference type="Proteomes" id="UP000006671"/>
    </source>
</evidence>
<dbReference type="GO" id="GO:0005509">
    <property type="term" value="F:calcium ion binding"/>
    <property type="evidence" value="ECO:0007669"/>
    <property type="project" value="InterPro"/>
</dbReference>
<evidence type="ECO:0000259" key="3">
    <source>
        <dbReference type="PROSITE" id="PS50222"/>
    </source>
</evidence>
<dbReference type="EMBL" id="GG738846">
    <property type="protein sequence ID" value="EFC49902.1"/>
    <property type="molecule type" value="Genomic_DNA"/>
</dbReference>
<feature type="compositionally biased region" description="Acidic residues" evidence="2">
    <location>
        <begin position="12"/>
        <end position="34"/>
    </location>
</feature>
<accession>D2UZ89</accession>
<dbReference type="Proteomes" id="UP000006671">
    <property type="component" value="Unassembled WGS sequence"/>
</dbReference>
<dbReference type="SUPFAM" id="SSF47473">
    <property type="entry name" value="EF-hand"/>
    <property type="match status" value="1"/>
</dbReference>
<dbReference type="OMA" id="MGREINS"/>